<accession>A0A8B8I6Q9</accession>
<dbReference type="RefSeq" id="XP_026492749.2">
    <property type="nucleotide sequence ID" value="XM_026636964.2"/>
</dbReference>
<dbReference type="InterPro" id="IPR008949">
    <property type="entry name" value="Isoprenoid_synthase_dom_sf"/>
</dbReference>
<proteinExistence type="inferred from homology"/>
<evidence type="ECO:0000313" key="4">
    <source>
        <dbReference type="Proteomes" id="UP001652626"/>
    </source>
</evidence>
<dbReference type="InterPro" id="IPR000092">
    <property type="entry name" value="Polyprenyl_synt"/>
</dbReference>
<dbReference type="GO" id="GO:0004659">
    <property type="term" value="F:prenyltransferase activity"/>
    <property type="evidence" value="ECO:0007669"/>
    <property type="project" value="InterPro"/>
</dbReference>
<evidence type="ECO:0000313" key="5">
    <source>
        <dbReference type="RefSeq" id="XP_026492749.2"/>
    </source>
</evidence>
<keyword evidence="1" id="KW-0479">Metal-binding</keyword>
<evidence type="ECO:0000256" key="1">
    <source>
        <dbReference type="ARBA" id="ARBA00022723"/>
    </source>
</evidence>
<dbReference type="AlphaFoldDB" id="A0A8B8I6Q9"/>
<protein>
    <submittedName>
        <fullName evidence="5">Terpene synthase-like</fullName>
    </submittedName>
</protein>
<reference evidence="5" key="1">
    <citation type="submission" date="2025-08" db="UniProtKB">
        <authorList>
            <consortium name="RefSeq"/>
        </authorList>
    </citation>
    <scope>IDENTIFICATION</scope>
    <source>
        <tissue evidence="5">Whole body</tissue>
    </source>
</reference>
<dbReference type="OMA" id="ILAFNEW"/>
<dbReference type="Proteomes" id="UP001652626">
    <property type="component" value="Chromosome 7"/>
</dbReference>
<dbReference type="Pfam" id="PF00348">
    <property type="entry name" value="polyprenyl_synt"/>
    <property type="match status" value="1"/>
</dbReference>
<gene>
    <name evidence="5" type="primary">LOC113398305</name>
</gene>
<dbReference type="OrthoDB" id="6921389at2759"/>
<dbReference type="GO" id="GO:0008299">
    <property type="term" value="P:isoprenoid biosynthetic process"/>
    <property type="evidence" value="ECO:0007669"/>
    <property type="project" value="InterPro"/>
</dbReference>
<sequence>MEEQNNREENGELFMEKELLSPHTYLLQISGKQLRVKSAMAFNHWLQVPYEKMKAIVDTVNSIHVGSLLIDDIQDDTRVRRGLPAAHYVYGVPLVINTSLHVFVAGMVKAAKLCPKGDQLVAKNALDACRGQGIEIYWRDRFVCPTEEQYRRMVELKTGGLFMMALCMIQSLSENKTDYSHFALLLAYYFQIRDDYCNISQQEALEEWPGAEDKQVCKDDSFCEDITEGKFTLMIIHAMRTAASDQIMNILRQRTRDVNLKKYFVSLLENAGSLKYTEDVLTELDRKLRAEVARFGGNPMMDAVIDELLSWKS</sequence>
<organism evidence="4 5">
    <name type="scientific">Vanessa tameamea</name>
    <name type="common">Kamehameha butterfly</name>
    <dbReference type="NCBI Taxonomy" id="334116"/>
    <lineage>
        <taxon>Eukaryota</taxon>
        <taxon>Metazoa</taxon>
        <taxon>Ecdysozoa</taxon>
        <taxon>Arthropoda</taxon>
        <taxon>Hexapoda</taxon>
        <taxon>Insecta</taxon>
        <taxon>Pterygota</taxon>
        <taxon>Neoptera</taxon>
        <taxon>Endopterygota</taxon>
        <taxon>Lepidoptera</taxon>
        <taxon>Glossata</taxon>
        <taxon>Ditrysia</taxon>
        <taxon>Papilionoidea</taxon>
        <taxon>Nymphalidae</taxon>
        <taxon>Nymphalinae</taxon>
        <taxon>Vanessa</taxon>
    </lineage>
</organism>
<evidence type="ECO:0000256" key="3">
    <source>
        <dbReference type="RuleBase" id="RU004466"/>
    </source>
</evidence>
<evidence type="ECO:0000256" key="2">
    <source>
        <dbReference type="ARBA" id="ARBA00022842"/>
    </source>
</evidence>
<keyword evidence="4" id="KW-1185">Reference proteome</keyword>
<dbReference type="InterPro" id="IPR033749">
    <property type="entry name" value="Polyprenyl_synt_CS"/>
</dbReference>
<dbReference type="PANTHER" id="PTHR12001:SF44">
    <property type="entry name" value="GERANYLGERANYL PYROPHOSPHATE SYNTHASE"/>
    <property type="match status" value="1"/>
</dbReference>
<keyword evidence="3" id="KW-0808">Transferase</keyword>
<keyword evidence="2" id="KW-0460">Magnesium</keyword>
<dbReference type="GO" id="GO:0046872">
    <property type="term" value="F:metal ion binding"/>
    <property type="evidence" value="ECO:0007669"/>
    <property type="project" value="UniProtKB-KW"/>
</dbReference>
<dbReference type="SUPFAM" id="SSF48576">
    <property type="entry name" value="Terpenoid synthases"/>
    <property type="match status" value="1"/>
</dbReference>
<comment type="similarity">
    <text evidence="3">Belongs to the FPP/GGPP synthase family.</text>
</comment>
<dbReference type="GeneID" id="113398305"/>
<name>A0A8B8I6Q9_VANTA</name>
<dbReference type="PROSITE" id="PS00723">
    <property type="entry name" value="POLYPRENYL_SYNTHASE_1"/>
    <property type="match status" value="1"/>
</dbReference>
<dbReference type="PANTHER" id="PTHR12001">
    <property type="entry name" value="GERANYLGERANYL PYROPHOSPHATE SYNTHASE"/>
    <property type="match status" value="1"/>
</dbReference>
<dbReference type="Gene3D" id="1.10.600.10">
    <property type="entry name" value="Farnesyl Diphosphate Synthase"/>
    <property type="match status" value="1"/>
</dbReference>
<dbReference type="GO" id="GO:0042811">
    <property type="term" value="P:pheromone biosynthetic process"/>
    <property type="evidence" value="ECO:0007669"/>
    <property type="project" value="UniProtKB-ARBA"/>
</dbReference>